<feature type="transmembrane region" description="Helical" evidence="1">
    <location>
        <begin position="12"/>
        <end position="31"/>
    </location>
</feature>
<dbReference type="CDD" id="cd01949">
    <property type="entry name" value="GGDEF"/>
    <property type="match status" value="1"/>
</dbReference>
<dbReference type="Proteomes" id="UP000658225">
    <property type="component" value="Unassembled WGS sequence"/>
</dbReference>
<dbReference type="GO" id="GO:0043709">
    <property type="term" value="P:cell adhesion involved in single-species biofilm formation"/>
    <property type="evidence" value="ECO:0007669"/>
    <property type="project" value="TreeGrafter"/>
</dbReference>
<dbReference type="AlphaFoldDB" id="A0A927MMJ5"/>
<dbReference type="InterPro" id="IPR043128">
    <property type="entry name" value="Rev_trsase/Diguanyl_cyclase"/>
</dbReference>
<gene>
    <name evidence="3" type="ORF">H4683_001021</name>
</gene>
<evidence type="ECO:0000313" key="3">
    <source>
        <dbReference type="EMBL" id="MBE1553946.1"/>
    </source>
</evidence>
<dbReference type="SMART" id="SM00267">
    <property type="entry name" value="GGDEF"/>
    <property type="match status" value="1"/>
</dbReference>
<reference evidence="3" key="1">
    <citation type="submission" date="2020-10" db="EMBL/GenBank/DDBJ databases">
        <title>Genomic Encyclopedia of Type Strains, Phase IV (KMG-IV): sequencing the most valuable type-strain genomes for metagenomic binning, comparative biology and taxonomic classification.</title>
        <authorList>
            <person name="Goeker M."/>
        </authorList>
    </citation>
    <scope>NUCLEOTIDE SEQUENCE</scope>
    <source>
        <strain evidence="3">DSM 13886</strain>
    </source>
</reference>
<dbReference type="InterPro" id="IPR050469">
    <property type="entry name" value="Diguanylate_Cyclase"/>
</dbReference>
<dbReference type="PANTHER" id="PTHR45138:SF9">
    <property type="entry name" value="DIGUANYLATE CYCLASE DGCM-RELATED"/>
    <property type="match status" value="1"/>
</dbReference>
<keyword evidence="4" id="KW-1185">Reference proteome</keyword>
<dbReference type="SUPFAM" id="SSF55073">
    <property type="entry name" value="Nucleotide cyclase"/>
    <property type="match status" value="1"/>
</dbReference>
<keyword evidence="1" id="KW-1133">Transmembrane helix</keyword>
<dbReference type="FunFam" id="3.30.70.270:FF:000001">
    <property type="entry name" value="Diguanylate cyclase domain protein"/>
    <property type="match status" value="1"/>
</dbReference>
<dbReference type="EMBL" id="JADBEL010000004">
    <property type="protein sequence ID" value="MBE1553946.1"/>
    <property type="molecule type" value="Genomic_DNA"/>
</dbReference>
<proteinExistence type="predicted"/>
<dbReference type="PANTHER" id="PTHR45138">
    <property type="entry name" value="REGULATORY COMPONENTS OF SENSORY TRANSDUCTION SYSTEM"/>
    <property type="match status" value="1"/>
</dbReference>
<dbReference type="NCBIfam" id="TIGR00254">
    <property type="entry name" value="GGDEF"/>
    <property type="match status" value="1"/>
</dbReference>
<evidence type="ECO:0000256" key="1">
    <source>
        <dbReference type="SAM" id="Phobius"/>
    </source>
</evidence>
<name>A0A927MMJ5_9BACL</name>
<accession>A0A927MMJ5</accession>
<dbReference type="InterPro" id="IPR029787">
    <property type="entry name" value="Nucleotide_cyclase"/>
</dbReference>
<dbReference type="Pfam" id="PF00990">
    <property type="entry name" value="GGDEF"/>
    <property type="match status" value="1"/>
</dbReference>
<dbReference type="GO" id="GO:1902201">
    <property type="term" value="P:negative regulation of bacterial-type flagellum-dependent cell motility"/>
    <property type="evidence" value="ECO:0007669"/>
    <property type="project" value="TreeGrafter"/>
</dbReference>
<dbReference type="InterPro" id="IPR000160">
    <property type="entry name" value="GGDEF_dom"/>
</dbReference>
<comment type="caution">
    <text evidence="3">The sequence shown here is derived from an EMBL/GenBank/DDBJ whole genome shotgun (WGS) entry which is preliminary data.</text>
</comment>
<organism evidence="3 4">
    <name type="scientific">Sporosarcina limicola</name>
    <dbReference type="NCBI Taxonomy" id="34101"/>
    <lineage>
        <taxon>Bacteria</taxon>
        <taxon>Bacillati</taxon>
        <taxon>Bacillota</taxon>
        <taxon>Bacilli</taxon>
        <taxon>Bacillales</taxon>
        <taxon>Caryophanaceae</taxon>
        <taxon>Sporosarcina</taxon>
    </lineage>
</organism>
<keyword evidence="1" id="KW-0812">Transmembrane</keyword>
<keyword evidence="1" id="KW-0472">Membrane</keyword>
<evidence type="ECO:0000259" key="2">
    <source>
        <dbReference type="PROSITE" id="PS50887"/>
    </source>
</evidence>
<dbReference type="Gene3D" id="3.30.70.270">
    <property type="match status" value="1"/>
</dbReference>
<dbReference type="PROSITE" id="PS50887">
    <property type="entry name" value="GGDEF"/>
    <property type="match status" value="1"/>
</dbReference>
<dbReference type="GO" id="GO:0052621">
    <property type="term" value="F:diguanylate cyclase activity"/>
    <property type="evidence" value="ECO:0007669"/>
    <property type="project" value="TreeGrafter"/>
</dbReference>
<protein>
    <submittedName>
        <fullName evidence="3">Diguanylate cyclase (GGDEF)-like protein</fullName>
    </submittedName>
</protein>
<evidence type="ECO:0000313" key="4">
    <source>
        <dbReference type="Proteomes" id="UP000658225"/>
    </source>
</evidence>
<feature type="domain" description="GGDEF" evidence="2">
    <location>
        <begin position="99"/>
        <end position="236"/>
    </location>
</feature>
<dbReference type="GO" id="GO:0005886">
    <property type="term" value="C:plasma membrane"/>
    <property type="evidence" value="ECO:0007669"/>
    <property type="project" value="TreeGrafter"/>
</dbReference>
<dbReference type="RefSeq" id="WP_192597754.1">
    <property type="nucleotide sequence ID" value="NZ_JADBEL010000004.1"/>
</dbReference>
<sequence>MVDSSSFDYYIQLYYVVTFVSVTLLVSRVMYKAFCDNYESNRRLKKEIETNHLLNQRLKEANQRLEIIASIDELTKISNRRGLHIHMDNLESNLNDNQQKFSSIVMDIDYFKKYNDYYGHNPGDKVLENIAGVLSGIAKDTSGFVARWGGEEFVYIICGENMEQIGSVCKRVQEAVYNLKIPHPQSEVSNYVTLSMGACSSNVSNRKEMQKCIEQADKALYNVKTGGRNGYSYVSMIVE</sequence>